<dbReference type="GO" id="GO:0005794">
    <property type="term" value="C:Golgi apparatus"/>
    <property type="evidence" value="ECO:0007669"/>
    <property type="project" value="TreeGrafter"/>
</dbReference>
<gene>
    <name evidence="10" type="ORF">OKA104_LOCUS779</name>
    <name evidence="9" type="ORF">VCS650_LOCUS8665</name>
</gene>
<reference evidence="10" key="1">
    <citation type="submission" date="2021-02" db="EMBL/GenBank/DDBJ databases">
        <authorList>
            <person name="Nowell W R."/>
        </authorList>
    </citation>
    <scope>NUCLEOTIDE SEQUENCE</scope>
</reference>
<comment type="catalytic activity">
    <reaction evidence="6 7">
        <text>L-tyrosyl-[protein] + 3'-phosphoadenylyl sulfate = O-sulfo-L-tyrosine-[protein] + adenosine 3',5'-bisphosphate + H(+)</text>
        <dbReference type="Rhea" id="RHEA:16801"/>
        <dbReference type="Rhea" id="RHEA-COMP:10136"/>
        <dbReference type="Rhea" id="RHEA-COMP:11688"/>
        <dbReference type="ChEBI" id="CHEBI:15378"/>
        <dbReference type="ChEBI" id="CHEBI:46858"/>
        <dbReference type="ChEBI" id="CHEBI:58339"/>
        <dbReference type="ChEBI" id="CHEBI:58343"/>
        <dbReference type="ChEBI" id="CHEBI:65286"/>
        <dbReference type="EC" id="2.8.2.20"/>
    </reaction>
</comment>
<keyword evidence="8" id="KW-0472">Membrane</keyword>
<evidence type="ECO:0000256" key="7">
    <source>
        <dbReference type="RuleBase" id="RU365018"/>
    </source>
</evidence>
<dbReference type="OrthoDB" id="545675at2759"/>
<comment type="similarity">
    <text evidence="2 7">Belongs to the protein sulfotransferase family.</text>
</comment>
<evidence type="ECO:0000256" key="5">
    <source>
        <dbReference type="ARBA" id="ARBA00023180"/>
    </source>
</evidence>
<name>A0A818GFS3_9BILA</name>
<keyword evidence="8" id="KW-0812">Transmembrane</keyword>
<evidence type="ECO:0000256" key="6">
    <source>
        <dbReference type="ARBA" id="ARBA00048460"/>
    </source>
</evidence>
<comment type="function">
    <text evidence="1 7">Catalyzes the O-sulfation of tyrosine residues within acidic motifs of polypeptides, using 3'-phosphoadenylyl sulfate (PAPS) as cosubstrate.</text>
</comment>
<proteinExistence type="inferred from homology"/>
<sequence length="389" mass="44783">MPCLSFRRRMLFNMYQRTLRSSFLCLIILFLTIIIVILLTFRLSNLQQECSTPHINVPQPQQQQQQRIRYNSSSEHPVIFIGGMPRSGTTLMRAILDSHPLVRCGEETRVIPRILSMRAAWKKSPVEWNRLIAGGISESMIDSAVRAFVYEILLQHGKHADVLCDKDPFVLKYTSYISSIFPNAKFLLLIRDARAVIHSVMTRKVTITGFSLSDYRQNLRLWNKGIETMVNQCTEIGKDKCLMVYYEQLVLQPKKTIADILKYLNLPWVESVLHHEELVGKKISLSKTEHSSDQVIKPINTEALTKWVDHIPKDIKNELDTLAPMLKKLGYDIQSDVPTYGVADQLVLDNMNKLKENADFWNAKAKSYARQAPNDTRPFQNQSAQRTIH</sequence>
<dbReference type="EMBL" id="CAJNON010000058">
    <property type="protein sequence ID" value="CAF0888911.1"/>
    <property type="molecule type" value="Genomic_DNA"/>
</dbReference>
<evidence type="ECO:0000256" key="3">
    <source>
        <dbReference type="ARBA" id="ARBA00022679"/>
    </source>
</evidence>
<dbReference type="SUPFAM" id="SSF52540">
    <property type="entry name" value="P-loop containing nucleoside triphosphate hydrolases"/>
    <property type="match status" value="1"/>
</dbReference>
<evidence type="ECO:0000256" key="8">
    <source>
        <dbReference type="SAM" id="Phobius"/>
    </source>
</evidence>
<evidence type="ECO:0000256" key="4">
    <source>
        <dbReference type="ARBA" id="ARBA00023157"/>
    </source>
</evidence>
<dbReference type="PANTHER" id="PTHR12788:SF10">
    <property type="entry name" value="PROTEIN-TYROSINE SULFOTRANSFERASE"/>
    <property type="match status" value="1"/>
</dbReference>
<keyword evidence="8" id="KW-1133">Transmembrane helix</keyword>
<dbReference type="Pfam" id="PF13469">
    <property type="entry name" value="Sulfotransfer_3"/>
    <property type="match status" value="1"/>
</dbReference>
<evidence type="ECO:0000256" key="1">
    <source>
        <dbReference type="ARBA" id="ARBA00003886"/>
    </source>
</evidence>
<dbReference type="Proteomes" id="UP000663891">
    <property type="component" value="Unassembled WGS sequence"/>
</dbReference>
<dbReference type="Gene3D" id="3.40.50.300">
    <property type="entry name" value="P-loop containing nucleotide triphosphate hydrolases"/>
    <property type="match status" value="1"/>
</dbReference>
<dbReference type="FunFam" id="3.40.50.300:FF:002853">
    <property type="entry name" value="Protein-tyrosine sulfotransferase"/>
    <property type="match status" value="1"/>
</dbReference>
<evidence type="ECO:0000313" key="11">
    <source>
        <dbReference type="Proteomes" id="UP000663881"/>
    </source>
</evidence>
<dbReference type="GO" id="GO:0008476">
    <property type="term" value="F:protein-tyrosine sulfotransferase activity"/>
    <property type="evidence" value="ECO:0007669"/>
    <property type="project" value="UniProtKB-EC"/>
</dbReference>
<dbReference type="EC" id="2.8.2.20" evidence="7"/>
<protein>
    <recommendedName>
        <fullName evidence="7">Protein-tyrosine sulfotransferase</fullName>
        <ecNumber evidence="7">2.8.2.20</ecNumber>
    </recommendedName>
</protein>
<evidence type="ECO:0000313" key="10">
    <source>
        <dbReference type="EMBL" id="CAF3488715.1"/>
    </source>
</evidence>
<dbReference type="InterPro" id="IPR027417">
    <property type="entry name" value="P-loop_NTPase"/>
</dbReference>
<accession>A0A818GFS3</accession>
<dbReference type="InterPro" id="IPR026634">
    <property type="entry name" value="TPST-like"/>
</dbReference>
<evidence type="ECO:0000256" key="2">
    <source>
        <dbReference type="ARBA" id="ARBA00009988"/>
    </source>
</evidence>
<keyword evidence="4" id="KW-1015">Disulfide bond</keyword>
<dbReference type="Proteomes" id="UP000663881">
    <property type="component" value="Unassembled WGS sequence"/>
</dbReference>
<organism evidence="10 11">
    <name type="scientific">Adineta steineri</name>
    <dbReference type="NCBI Taxonomy" id="433720"/>
    <lineage>
        <taxon>Eukaryota</taxon>
        <taxon>Metazoa</taxon>
        <taxon>Spiralia</taxon>
        <taxon>Gnathifera</taxon>
        <taxon>Rotifera</taxon>
        <taxon>Eurotatoria</taxon>
        <taxon>Bdelloidea</taxon>
        <taxon>Adinetida</taxon>
        <taxon>Adinetidae</taxon>
        <taxon>Adineta</taxon>
    </lineage>
</organism>
<dbReference type="PANTHER" id="PTHR12788">
    <property type="entry name" value="PROTEIN-TYROSINE SULFOTRANSFERASE 2"/>
    <property type="match status" value="1"/>
</dbReference>
<keyword evidence="5" id="KW-0325">Glycoprotein</keyword>
<comment type="caution">
    <text evidence="10">The sequence shown here is derived from an EMBL/GenBank/DDBJ whole genome shotgun (WGS) entry which is preliminary data.</text>
</comment>
<dbReference type="EMBL" id="CAJOAY010000017">
    <property type="protein sequence ID" value="CAF3488715.1"/>
    <property type="molecule type" value="Genomic_DNA"/>
</dbReference>
<keyword evidence="3 7" id="KW-0808">Transferase</keyword>
<feature type="transmembrane region" description="Helical" evidence="8">
    <location>
        <begin position="21"/>
        <end position="41"/>
    </location>
</feature>
<evidence type="ECO:0000313" key="9">
    <source>
        <dbReference type="EMBL" id="CAF0888911.1"/>
    </source>
</evidence>
<dbReference type="AlphaFoldDB" id="A0A818GFS3"/>